<accession>A0AAX0Q6Z9</accession>
<evidence type="ECO:0000259" key="1">
    <source>
        <dbReference type="Pfam" id="PF22309"/>
    </source>
</evidence>
<dbReference type="Pfam" id="PF22309">
    <property type="entry name" value="HK-GC-Chemotax_sensor"/>
    <property type="match status" value="1"/>
</dbReference>
<dbReference type="Proteomes" id="UP000243820">
    <property type="component" value="Unassembled WGS sequence"/>
</dbReference>
<reference evidence="2 3" key="1">
    <citation type="journal article" date="2017" name="BMC Genomics">
        <title>Genomic analysis of methanogenic archaea reveals a shift towards energy conservation.</title>
        <authorList>
            <person name="Gilmore S.P."/>
            <person name="Henske J.K."/>
            <person name="Sexton J.A."/>
            <person name="Solomon K.V."/>
            <person name="Seppala S."/>
            <person name="Yoo J.I."/>
            <person name="Huyett L.M."/>
            <person name="Pressman A."/>
            <person name="Cogan J.Z."/>
            <person name="Kivenson V."/>
            <person name="Peng X."/>
            <person name="Tan Y."/>
            <person name="Valentine D.L."/>
            <person name="O'Malley M.A."/>
        </authorList>
    </citation>
    <scope>NUCLEOTIDE SEQUENCE [LARGE SCALE GENOMIC DNA]</scope>
    <source>
        <strain evidence="2 3">XII</strain>
    </source>
</reference>
<dbReference type="CDD" id="cd18773">
    <property type="entry name" value="PDC1_HK_sensor"/>
    <property type="match status" value="1"/>
</dbReference>
<sequence>MNMKILVLLAMTSLILLSCFSAGCVEQTASQTDVLADVISSLHETLTTTADEAAFASRYYAADPTPENGRQALATLYQRTTLTHDLLIADENGIVRAVYPNNIISALGQNLSSYPPNKEIFAGTDVYVSEYMVLENGMEAYLLSVPIKISDKYAGYISLSFDPYRLFGPEEQKVFEKGYNLWVMQMNGVQVFDADVSEAGADLLTDPDYAMIREMAELVAANPSGETKYVYTADIGTDVVEKTAVWDTLSFGETDWRVVLTSVPATS</sequence>
<dbReference type="PROSITE" id="PS51257">
    <property type="entry name" value="PROKAR_LIPOPROTEIN"/>
    <property type="match status" value="1"/>
</dbReference>
<dbReference type="InterPro" id="IPR054513">
    <property type="entry name" value="Dret_0059-like_sensor"/>
</dbReference>
<keyword evidence="3" id="KW-1185">Reference proteome</keyword>
<evidence type="ECO:0000313" key="3">
    <source>
        <dbReference type="Proteomes" id="UP000243820"/>
    </source>
</evidence>
<protein>
    <recommendedName>
        <fullName evidence="1">Dret-0059-like sensor domain-containing protein</fullName>
    </recommendedName>
</protein>
<feature type="domain" description="Dret-0059-like sensor" evidence="1">
    <location>
        <begin position="65"/>
        <end position="163"/>
    </location>
</feature>
<dbReference type="RefSeq" id="WP_095642278.1">
    <property type="nucleotide sequence ID" value="NZ_LMVO01000023.1"/>
</dbReference>
<comment type="caution">
    <text evidence="2">The sequence shown here is derived from an EMBL/GenBank/DDBJ whole genome shotgun (WGS) entry which is preliminary data.</text>
</comment>
<dbReference type="EMBL" id="LMVO01000023">
    <property type="protein sequence ID" value="PAV09121.1"/>
    <property type="molecule type" value="Genomic_DNA"/>
</dbReference>
<proteinExistence type="predicted"/>
<name>A0AAX0Q6Z9_9EURY</name>
<evidence type="ECO:0000313" key="2">
    <source>
        <dbReference type="EMBL" id="PAV09121.1"/>
    </source>
</evidence>
<gene>
    <name evidence="2" type="ORF">ASJ83_01795</name>
</gene>
<dbReference type="AlphaFoldDB" id="A0AAX0Q6Z9"/>
<organism evidence="2 3">
    <name type="scientific">Methanocorpusculum parvum</name>
    <dbReference type="NCBI Taxonomy" id="2193"/>
    <lineage>
        <taxon>Archaea</taxon>
        <taxon>Methanobacteriati</taxon>
        <taxon>Methanobacteriota</taxon>
        <taxon>Stenosarchaea group</taxon>
        <taxon>Methanomicrobia</taxon>
        <taxon>Methanomicrobiales</taxon>
        <taxon>Methanocorpusculaceae</taxon>
        <taxon>Methanocorpusculum</taxon>
    </lineage>
</organism>